<evidence type="ECO:0000313" key="3">
    <source>
        <dbReference type="Proteomes" id="UP000297814"/>
    </source>
</evidence>
<gene>
    <name evidence="2" type="ORF">BHYA_0117g00140</name>
</gene>
<dbReference type="Proteomes" id="UP000297814">
    <property type="component" value="Unassembled WGS sequence"/>
</dbReference>
<reference evidence="2 3" key="1">
    <citation type="submission" date="2017-12" db="EMBL/GenBank/DDBJ databases">
        <title>Comparative genomics of Botrytis spp.</title>
        <authorList>
            <person name="Valero-Jimenez C.A."/>
            <person name="Tapia P."/>
            <person name="Veloso J."/>
            <person name="Silva-Moreno E."/>
            <person name="Staats M."/>
            <person name="Valdes J.H."/>
            <person name="Van Kan J.A.L."/>
        </authorList>
    </citation>
    <scope>NUCLEOTIDE SEQUENCE [LARGE SCALE GENOMIC DNA]</scope>
    <source>
        <strain evidence="2 3">Bh0001</strain>
    </source>
</reference>
<evidence type="ECO:0000313" key="2">
    <source>
        <dbReference type="EMBL" id="TGO36691.1"/>
    </source>
</evidence>
<dbReference type="EMBL" id="PQXK01000117">
    <property type="protein sequence ID" value="TGO36691.1"/>
    <property type="molecule type" value="Genomic_DNA"/>
</dbReference>
<evidence type="ECO:0000256" key="1">
    <source>
        <dbReference type="SAM" id="MobiDB-lite"/>
    </source>
</evidence>
<feature type="region of interest" description="Disordered" evidence="1">
    <location>
        <begin position="39"/>
        <end position="68"/>
    </location>
</feature>
<dbReference type="AlphaFoldDB" id="A0A4Z1GQ04"/>
<sequence>MSILSHFSLPTRRAFRNGLLTVFAGCEALVYRMVERKDVGREEEEAIKDERKSERQGEKVNEKEPLEI</sequence>
<comment type="caution">
    <text evidence="2">The sequence shown here is derived from an EMBL/GenBank/DDBJ whole genome shotgun (WGS) entry which is preliminary data.</text>
</comment>
<organism evidence="2 3">
    <name type="scientific">Botrytis hyacinthi</name>
    <dbReference type="NCBI Taxonomy" id="278943"/>
    <lineage>
        <taxon>Eukaryota</taxon>
        <taxon>Fungi</taxon>
        <taxon>Dikarya</taxon>
        <taxon>Ascomycota</taxon>
        <taxon>Pezizomycotina</taxon>
        <taxon>Leotiomycetes</taxon>
        <taxon>Helotiales</taxon>
        <taxon>Sclerotiniaceae</taxon>
        <taxon>Botrytis</taxon>
    </lineage>
</organism>
<keyword evidence="3" id="KW-1185">Reference proteome</keyword>
<proteinExistence type="predicted"/>
<accession>A0A4Z1GQ04</accession>
<protein>
    <submittedName>
        <fullName evidence="2">Uncharacterized protein</fullName>
    </submittedName>
</protein>
<name>A0A4Z1GQ04_9HELO</name>
<feature type="compositionally biased region" description="Basic and acidic residues" evidence="1">
    <location>
        <begin position="48"/>
        <end position="68"/>
    </location>
</feature>